<dbReference type="PANTHER" id="PTHR43133">
    <property type="entry name" value="RNA POLYMERASE ECF-TYPE SIGMA FACTO"/>
    <property type="match status" value="1"/>
</dbReference>
<dbReference type="Pfam" id="PF04542">
    <property type="entry name" value="Sigma70_r2"/>
    <property type="match status" value="1"/>
</dbReference>
<keyword evidence="2" id="KW-0805">Transcription regulation</keyword>
<protein>
    <submittedName>
        <fullName evidence="8">Sigma-70 family RNA polymerase sigma factor</fullName>
    </submittedName>
</protein>
<dbReference type="InterPro" id="IPR014284">
    <property type="entry name" value="RNA_pol_sigma-70_dom"/>
</dbReference>
<dbReference type="Gene3D" id="1.10.1740.10">
    <property type="match status" value="1"/>
</dbReference>
<dbReference type="InterPro" id="IPR007627">
    <property type="entry name" value="RNA_pol_sigma70_r2"/>
</dbReference>
<keyword evidence="5" id="KW-0812">Transmembrane</keyword>
<dbReference type="OrthoDB" id="663247at2"/>
<dbReference type="InterPro" id="IPR013325">
    <property type="entry name" value="RNA_pol_sigma_r2"/>
</dbReference>
<sequence>MILIVGLTEAVAVSFLYTFYLIHRRRKANFPLNTATGLKPRVMLSLSYKPAATSRVDRCAATQPFIIILKLPSPLRGKCIWRLFYFYAALNSRNPMHSITELKLDNETTFREIFDEYQHPLYQFLLQKIGSEFQAREIVQLSFIKLWKYRHQLDPGIDISIQLFRIAKTVLIDEIRKIQTRDKHHKMMSATPSTSDDLLNNIAYKETRNKLARIVSLLPPKRREVFELSKIDCHSNREIAEILAISPKTVENHITLALRFIKPFFCFLVICYNLALLNIQA</sequence>
<feature type="transmembrane region" description="Helical" evidence="5">
    <location>
        <begin position="6"/>
        <end position="22"/>
    </location>
</feature>
<reference evidence="8 9" key="1">
    <citation type="submission" date="2019-01" db="EMBL/GenBank/DDBJ databases">
        <title>Filimonas sp. strain TTM-71.</title>
        <authorList>
            <person name="Chen W.-M."/>
        </authorList>
    </citation>
    <scope>NUCLEOTIDE SEQUENCE [LARGE SCALE GENOMIC DNA]</scope>
    <source>
        <strain evidence="8 9">TTM-71</strain>
    </source>
</reference>
<keyword evidence="5" id="KW-1133">Transmembrane helix</keyword>
<evidence type="ECO:0000256" key="3">
    <source>
        <dbReference type="ARBA" id="ARBA00023082"/>
    </source>
</evidence>
<evidence type="ECO:0000256" key="2">
    <source>
        <dbReference type="ARBA" id="ARBA00023015"/>
    </source>
</evidence>
<feature type="domain" description="RNA polymerase sigma factor 70 region 4 type 2" evidence="7">
    <location>
        <begin position="209"/>
        <end position="260"/>
    </location>
</feature>
<accession>A0A4Q1D3V7</accession>
<evidence type="ECO:0000256" key="5">
    <source>
        <dbReference type="SAM" id="Phobius"/>
    </source>
</evidence>
<feature type="transmembrane region" description="Helical" evidence="5">
    <location>
        <begin position="260"/>
        <end position="279"/>
    </location>
</feature>
<dbReference type="EMBL" id="SDHZ01000002">
    <property type="protein sequence ID" value="RXK83100.1"/>
    <property type="molecule type" value="Genomic_DNA"/>
</dbReference>
<dbReference type="InterPro" id="IPR013324">
    <property type="entry name" value="RNA_pol_sigma_r3/r4-like"/>
</dbReference>
<gene>
    <name evidence="8" type="ORF">ESB13_13335</name>
</gene>
<name>A0A4Q1D3V7_9BACT</name>
<dbReference type="GO" id="GO:0003677">
    <property type="term" value="F:DNA binding"/>
    <property type="evidence" value="ECO:0007669"/>
    <property type="project" value="InterPro"/>
</dbReference>
<organism evidence="8 9">
    <name type="scientific">Filimonas effusa</name>
    <dbReference type="NCBI Taxonomy" id="2508721"/>
    <lineage>
        <taxon>Bacteria</taxon>
        <taxon>Pseudomonadati</taxon>
        <taxon>Bacteroidota</taxon>
        <taxon>Chitinophagia</taxon>
        <taxon>Chitinophagales</taxon>
        <taxon>Chitinophagaceae</taxon>
        <taxon>Filimonas</taxon>
    </lineage>
</organism>
<evidence type="ECO:0000259" key="7">
    <source>
        <dbReference type="Pfam" id="PF08281"/>
    </source>
</evidence>
<dbReference type="AlphaFoldDB" id="A0A4Q1D3V7"/>
<evidence type="ECO:0000256" key="1">
    <source>
        <dbReference type="ARBA" id="ARBA00010641"/>
    </source>
</evidence>
<dbReference type="InterPro" id="IPR039425">
    <property type="entry name" value="RNA_pol_sigma-70-like"/>
</dbReference>
<dbReference type="InterPro" id="IPR036388">
    <property type="entry name" value="WH-like_DNA-bd_sf"/>
</dbReference>
<evidence type="ECO:0000256" key="4">
    <source>
        <dbReference type="ARBA" id="ARBA00023163"/>
    </source>
</evidence>
<comment type="caution">
    <text evidence="8">The sequence shown here is derived from an EMBL/GenBank/DDBJ whole genome shotgun (WGS) entry which is preliminary data.</text>
</comment>
<dbReference type="Pfam" id="PF08281">
    <property type="entry name" value="Sigma70_r4_2"/>
    <property type="match status" value="1"/>
</dbReference>
<dbReference type="NCBIfam" id="TIGR02937">
    <property type="entry name" value="sigma70-ECF"/>
    <property type="match status" value="1"/>
</dbReference>
<proteinExistence type="inferred from homology"/>
<keyword evidence="9" id="KW-1185">Reference proteome</keyword>
<dbReference type="InterPro" id="IPR013249">
    <property type="entry name" value="RNA_pol_sigma70_r4_t2"/>
</dbReference>
<dbReference type="PANTHER" id="PTHR43133:SF46">
    <property type="entry name" value="RNA POLYMERASE SIGMA-70 FACTOR ECF SUBFAMILY"/>
    <property type="match status" value="1"/>
</dbReference>
<keyword evidence="4" id="KW-0804">Transcription</keyword>
<evidence type="ECO:0000313" key="9">
    <source>
        <dbReference type="Proteomes" id="UP000290545"/>
    </source>
</evidence>
<evidence type="ECO:0000259" key="6">
    <source>
        <dbReference type="Pfam" id="PF04542"/>
    </source>
</evidence>
<dbReference type="GO" id="GO:0016987">
    <property type="term" value="F:sigma factor activity"/>
    <property type="evidence" value="ECO:0007669"/>
    <property type="project" value="UniProtKB-KW"/>
</dbReference>
<dbReference type="Proteomes" id="UP000290545">
    <property type="component" value="Unassembled WGS sequence"/>
</dbReference>
<dbReference type="SUPFAM" id="SSF88946">
    <property type="entry name" value="Sigma2 domain of RNA polymerase sigma factors"/>
    <property type="match status" value="1"/>
</dbReference>
<dbReference type="GO" id="GO:0006352">
    <property type="term" value="P:DNA-templated transcription initiation"/>
    <property type="evidence" value="ECO:0007669"/>
    <property type="project" value="InterPro"/>
</dbReference>
<keyword evidence="5" id="KW-0472">Membrane</keyword>
<dbReference type="Gene3D" id="1.10.10.10">
    <property type="entry name" value="Winged helix-like DNA-binding domain superfamily/Winged helix DNA-binding domain"/>
    <property type="match status" value="1"/>
</dbReference>
<keyword evidence="3" id="KW-0731">Sigma factor</keyword>
<dbReference type="SUPFAM" id="SSF88659">
    <property type="entry name" value="Sigma3 and sigma4 domains of RNA polymerase sigma factors"/>
    <property type="match status" value="1"/>
</dbReference>
<feature type="domain" description="RNA polymerase sigma-70 region 2" evidence="6">
    <location>
        <begin position="114"/>
        <end position="178"/>
    </location>
</feature>
<evidence type="ECO:0000313" key="8">
    <source>
        <dbReference type="EMBL" id="RXK83100.1"/>
    </source>
</evidence>
<comment type="similarity">
    <text evidence="1">Belongs to the sigma-70 factor family. ECF subfamily.</text>
</comment>